<evidence type="ECO:0000256" key="2">
    <source>
        <dbReference type="ARBA" id="ARBA00022741"/>
    </source>
</evidence>
<gene>
    <name evidence="8" type="ORF">G6045_33660</name>
</gene>
<dbReference type="PROSITE" id="PS50011">
    <property type="entry name" value="PROTEIN_KINASE_DOM"/>
    <property type="match status" value="1"/>
</dbReference>
<dbReference type="AlphaFoldDB" id="A0A6G4XSZ7"/>
<dbReference type="Pfam" id="PF00069">
    <property type="entry name" value="Pkinase"/>
    <property type="match status" value="1"/>
</dbReference>
<evidence type="ECO:0000313" key="8">
    <source>
        <dbReference type="EMBL" id="NGO80568.1"/>
    </source>
</evidence>
<dbReference type="InterPro" id="IPR000719">
    <property type="entry name" value="Prot_kinase_dom"/>
</dbReference>
<feature type="region of interest" description="Disordered" evidence="6">
    <location>
        <begin position="268"/>
        <end position="291"/>
    </location>
</feature>
<dbReference type="InterPro" id="IPR018391">
    <property type="entry name" value="PQQ_b-propeller_rpt"/>
</dbReference>
<dbReference type="Gene3D" id="2.130.10.10">
    <property type="entry name" value="YVTN repeat-like/Quinoprotein amine dehydrogenase"/>
    <property type="match status" value="1"/>
</dbReference>
<dbReference type="InterPro" id="IPR017441">
    <property type="entry name" value="Protein_kinase_ATP_BS"/>
</dbReference>
<dbReference type="SMART" id="SM00564">
    <property type="entry name" value="PQQ"/>
    <property type="match status" value="2"/>
</dbReference>
<keyword evidence="1" id="KW-0808">Transferase</keyword>
<dbReference type="RefSeq" id="WP_165335986.1">
    <property type="nucleotide sequence ID" value="NZ_JAAKZW010000228.1"/>
</dbReference>
<evidence type="ECO:0000313" key="9">
    <source>
        <dbReference type="Proteomes" id="UP000481109"/>
    </source>
</evidence>
<feature type="binding site" evidence="5">
    <location>
        <position position="42"/>
    </location>
    <ligand>
        <name>ATP</name>
        <dbReference type="ChEBI" id="CHEBI:30616"/>
    </ligand>
</feature>
<evidence type="ECO:0000256" key="4">
    <source>
        <dbReference type="ARBA" id="ARBA00022840"/>
    </source>
</evidence>
<dbReference type="SMART" id="SM00220">
    <property type="entry name" value="S_TKc"/>
    <property type="match status" value="1"/>
</dbReference>
<comment type="caution">
    <text evidence="8">The sequence shown here is derived from an EMBL/GenBank/DDBJ whole genome shotgun (WGS) entry which is preliminary data.</text>
</comment>
<organism evidence="8 9">
    <name type="scientific">Streptomyces mesophilus</name>
    <dbReference type="NCBI Taxonomy" id="1775132"/>
    <lineage>
        <taxon>Bacteria</taxon>
        <taxon>Bacillati</taxon>
        <taxon>Actinomycetota</taxon>
        <taxon>Actinomycetes</taxon>
        <taxon>Kitasatosporales</taxon>
        <taxon>Streptomycetaceae</taxon>
        <taxon>Streptomyces</taxon>
    </lineage>
</organism>
<sequence>MALRGGDPGQIGGYRLMDRLGAGGMGTVFLGQAESGRLVAIKVVHQQLADDYEFQIRFRQEVAAARRVSGAYTAPVVDADPDAEQPWMATLYVPGRTLRAQVEELGPLSGAELRRLAVGLVEALRDMHQVGVIHRDLKPDNVLLTEDGPRVIDFGISRATDHHTLTVTGRILGTPPYMSPEQLSAPHRVQASSDVFSLGAVLAYATCGRGPFDAENHYLTAYQVVHEPPDIAQLSGSIREIVQWCLAKDPDERPRPADLLEAFRRAPESEWGARPARHADRRVGARTPAAAPGAVRRRRWRIAALVATGAVLVAAGTYLGLREGSDPDASRPTAGGTSSPDTARQGPTAQQMRGGPQYQAVYGGSSTGFSAYADAPGRRPPGWQAWTSAAQAGPCVYADGSLLCVATDGDETPQVTRLGAADGKAVWSRPAPVKGDEAPVVLDDLVIASSEGGLRAFRLSDGSPQWSLPLGATVRRLTADGERVYGTTSNGTLIAVDPAEGKEAWRRRIPTAMSNPVVRVADSVVHVLGSSKPPPAAARADQLTLLRAAGGEVVRQVRLERPCDHWSLAVATSPDRGYSYLCQPDTQLTESPGLLEARVHVPGPEGPAFSRQFPDQGLVLSYTRSNGQLYVVRSESPHGIVLAELDTEGVTQWHAPLGVACDAGAPAPVVVTGELAYLACGPKGVVVDLNARKVVQRFTVDGGSELGTTAYPDFLVAGGIVFARHGTGWTSVDPFA</sequence>
<dbReference type="PROSITE" id="PS00108">
    <property type="entry name" value="PROTEIN_KINASE_ST"/>
    <property type="match status" value="1"/>
</dbReference>
<dbReference type="SUPFAM" id="SSF50998">
    <property type="entry name" value="Quinoprotein alcohol dehydrogenase-like"/>
    <property type="match status" value="1"/>
</dbReference>
<proteinExistence type="predicted"/>
<reference evidence="8 9" key="1">
    <citation type="submission" date="2020-02" db="EMBL/GenBank/DDBJ databases">
        <title>Whole-genome analyses of novel actinobacteria.</title>
        <authorList>
            <person name="Sahin N."/>
            <person name="Tokatli A."/>
        </authorList>
    </citation>
    <scope>NUCLEOTIDE SEQUENCE [LARGE SCALE GENOMIC DNA]</scope>
    <source>
        <strain evidence="8 9">YC504</strain>
    </source>
</reference>
<dbReference type="Gene3D" id="3.30.200.20">
    <property type="entry name" value="Phosphorylase Kinase, domain 1"/>
    <property type="match status" value="1"/>
</dbReference>
<dbReference type="PROSITE" id="PS00107">
    <property type="entry name" value="PROTEIN_KINASE_ATP"/>
    <property type="match status" value="1"/>
</dbReference>
<dbReference type="Pfam" id="PF13360">
    <property type="entry name" value="PQQ_2"/>
    <property type="match status" value="1"/>
</dbReference>
<accession>A0A6G4XSZ7</accession>
<keyword evidence="9" id="KW-1185">Reference proteome</keyword>
<evidence type="ECO:0000256" key="6">
    <source>
        <dbReference type="SAM" id="MobiDB-lite"/>
    </source>
</evidence>
<dbReference type="InterPro" id="IPR015943">
    <property type="entry name" value="WD40/YVTN_repeat-like_dom_sf"/>
</dbReference>
<dbReference type="EMBL" id="JAAKZW010000228">
    <property type="protein sequence ID" value="NGO80568.1"/>
    <property type="molecule type" value="Genomic_DNA"/>
</dbReference>
<protein>
    <submittedName>
        <fullName evidence="8">Protein kinase</fullName>
    </submittedName>
</protein>
<dbReference type="Proteomes" id="UP000481109">
    <property type="component" value="Unassembled WGS sequence"/>
</dbReference>
<dbReference type="CDD" id="cd14014">
    <property type="entry name" value="STKc_PknB_like"/>
    <property type="match status" value="1"/>
</dbReference>
<dbReference type="GO" id="GO:0005524">
    <property type="term" value="F:ATP binding"/>
    <property type="evidence" value="ECO:0007669"/>
    <property type="project" value="UniProtKB-UniRule"/>
</dbReference>
<name>A0A6G4XSZ7_9ACTN</name>
<evidence type="ECO:0000256" key="1">
    <source>
        <dbReference type="ARBA" id="ARBA00022679"/>
    </source>
</evidence>
<evidence type="ECO:0000259" key="7">
    <source>
        <dbReference type="PROSITE" id="PS50011"/>
    </source>
</evidence>
<dbReference type="PANTHER" id="PTHR43289">
    <property type="entry name" value="MITOGEN-ACTIVATED PROTEIN KINASE KINASE KINASE 20-RELATED"/>
    <property type="match status" value="1"/>
</dbReference>
<keyword evidence="3 8" id="KW-0418">Kinase</keyword>
<feature type="region of interest" description="Disordered" evidence="6">
    <location>
        <begin position="322"/>
        <end position="360"/>
    </location>
</feature>
<dbReference type="InterPro" id="IPR002372">
    <property type="entry name" value="PQQ_rpt_dom"/>
</dbReference>
<evidence type="ECO:0000256" key="5">
    <source>
        <dbReference type="PROSITE-ProRule" id="PRU10141"/>
    </source>
</evidence>
<dbReference type="PANTHER" id="PTHR43289:SF34">
    <property type="entry name" value="SERINE_THREONINE-PROTEIN KINASE YBDM-RELATED"/>
    <property type="match status" value="1"/>
</dbReference>
<dbReference type="SUPFAM" id="SSF56112">
    <property type="entry name" value="Protein kinase-like (PK-like)"/>
    <property type="match status" value="1"/>
</dbReference>
<feature type="compositionally biased region" description="Polar residues" evidence="6">
    <location>
        <begin position="335"/>
        <end position="351"/>
    </location>
</feature>
<keyword evidence="2 5" id="KW-0547">Nucleotide-binding</keyword>
<feature type="domain" description="Protein kinase" evidence="7">
    <location>
        <begin position="14"/>
        <end position="272"/>
    </location>
</feature>
<dbReference type="GO" id="GO:0004674">
    <property type="term" value="F:protein serine/threonine kinase activity"/>
    <property type="evidence" value="ECO:0007669"/>
    <property type="project" value="TreeGrafter"/>
</dbReference>
<dbReference type="InterPro" id="IPR011047">
    <property type="entry name" value="Quinoprotein_ADH-like_sf"/>
</dbReference>
<dbReference type="InterPro" id="IPR011009">
    <property type="entry name" value="Kinase-like_dom_sf"/>
</dbReference>
<keyword evidence="4 5" id="KW-0067">ATP-binding</keyword>
<evidence type="ECO:0000256" key="3">
    <source>
        <dbReference type="ARBA" id="ARBA00022777"/>
    </source>
</evidence>
<dbReference type="InterPro" id="IPR008271">
    <property type="entry name" value="Ser/Thr_kinase_AS"/>
</dbReference>
<dbReference type="Gene3D" id="1.10.510.10">
    <property type="entry name" value="Transferase(Phosphotransferase) domain 1"/>
    <property type="match status" value="1"/>
</dbReference>